<feature type="transmembrane region" description="Helical" evidence="7">
    <location>
        <begin position="521"/>
        <end position="541"/>
    </location>
</feature>
<keyword evidence="8" id="KW-0732">Signal</keyword>
<evidence type="ECO:0000256" key="5">
    <source>
        <dbReference type="ARBA" id="ARBA00023136"/>
    </source>
</evidence>
<dbReference type="InterPro" id="IPR003838">
    <property type="entry name" value="ABC3_permease_C"/>
</dbReference>
<feature type="transmembrane region" description="Helical" evidence="7">
    <location>
        <begin position="962"/>
        <end position="984"/>
    </location>
</feature>
<feature type="domain" description="ABC3 transporter permease C-terminal" evidence="9">
    <location>
        <begin position="296"/>
        <end position="406"/>
    </location>
</feature>
<evidence type="ECO:0000256" key="2">
    <source>
        <dbReference type="ARBA" id="ARBA00022475"/>
    </source>
</evidence>
<dbReference type="Pfam" id="PF02687">
    <property type="entry name" value="FtsX"/>
    <property type="match status" value="2"/>
</dbReference>
<accession>A0A495QJ88</accession>
<protein>
    <submittedName>
        <fullName evidence="10">FtsX-like permease family protein</fullName>
    </submittedName>
</protein>
<keyword evidence="3 7" id="KW-0812">Transmembrane</keyword>
<evidence type="ECO:0000259" key="9">
    <source>
        <dbReference type="Pfam" id="PF02687"/>
    </source>
</evidence>
<feature type="transmembrane region" description="Helical" evidence="7">
    <location>
        <begin position="1015"/>
        <end position="1037"/>
    </location>
</feature>
<evidence type="ECO:0000313" key="10">
    <source>
        <dbReference type="EMBL" id="RKS72201.1"/>
    </source>
</evidence>
<evidence type="ECO:0000256" key="1">
    <source>
        <dbReference type="ARBA" id="ARBA00004651"/>
    </source>
</evidence>
<dbReference type="Proteomes" id="UP000274601">
    <property type="component" value="Unassembled WGS sequence"/>
</dbReference>
<reference evidence="10 11" key="1">
    <citation type="submission" date="2018-10" db="EMBL/GenBank/DDBJ databases">
        <title>Genomic Encyclopedia of Archaeal and Bacterial Type Strains, Phase II (KMG-II): from individual species to whole genera.</title>
        <authorList>
            <person name="Goeker M."/>
        </authorList>
    </citation>
    <scope>NUCLEOTIDE SEQUENCE [LARGE SCALE GENOMIC DNA]</scope>
    <source>
        <strain evidence="10 11">DSM 43383</strain>
    </source>
</reference>
<dbReference type="PANTHER" id="PTHR30572:SF4">
    <property type="entry name" value="ABC TRANSPORTER PERMEASE YTRF"/>
    <property type="match status" value="1"/>
</dbReference>
<feature type="domain" description="ABC3 transporter permease C-terminal" evidence="9">
    <location>
        <begin position="970"/>
        <end position="1084"/>
    </location>
</feature>
<name>A0A495QJ88_9ACTN</name>
<evidence type="ECO:0000256" key="6">
    <source>
        <dbReference type="ARBA" id="ARBA00038076"/>
    </source>
</evidence>
<feature type="transmembrane region" description="Helical" evidence="7">
    <location>
        <begin position="1057"/>
        <end position="1084"/>
    </location>
</feature>
<dbReference type="GO" id="GO:0005886">
    <property type="term" value="C:plasma membrane"/>
    <property type="evidence" value="ECO:0007669"/>
    <property type="project" value="UniProtKB-SubCell"/>
</dbReference>
<keyword evidence="11" id="KW-1185">Reference proteome</keyword>
<feature type="transmembrane region" description="Helical" evidence="7">
    <location>
        <begin position="291"/>
        <end position="313"/>
    </location>
</feature>
<evidence type="ECO:0000256" key="4">
    <source>
        <dbReference type="ARBA" id="ARBA00022989"/>
    </source>
</evidence>
<evidence type="ECO:0000256" key="8">
    <source>
        <dbReference type="SAM" id="SignalP"/>
    </source>
</evidence>
<comment type="subcellular location">
    <subcellularLocation>
        <location evidence="1">Cell membrane</location>
        <topology evidence="1">Multi-pass membrane protein</topology>
    </subcellularLocation>
</comment>
<dbReference type="InterPro" id="IPR050250">
    <property type="entry name" value="Macrolide_Exporter_MacB"/>
</dbReference>
<feature type="transmembrane region" description="Helical" evidence="7">
    <location>
        <begin position="334"/>
        <end position="357"/>
    </location>
</feature>
<keyword evidence="2" id="KW-1003">Cell membrane</keyword>
<evidence type="ECO:0000256" key="3">
    <source>
        <dbReference type="ARBA" id="ARBA00022692"/>
    </source>
</evidence>
<organism evidence="10 11">
    <name type="scientific">Actinomadura pelletieri DSM 43383</name>
    <dbReference type="NCBI Taxonomy" id="1120940"/>
    <lineage>
        <taxon>Bacteria</taxon>
        <taxon>Bacillati</taxon>
        <taxon>Actinomycetota</taxon>
        <taxon>Actinomycetes</taxon>
        <taxon>Streptosporangiales</taxon>
        <taxon>Thermomonosporaceae</taxon>
        <taxon>Actinomadura</taxon>
    </lineage>
</organism>
<feature type="transmembrane region" description="Helical" evidence="7">
    <location>
        <begin position="426"/>
        <end position="444"/>
    </location>
</feature>
<comment type="caution">
    <text evidence="10">The sequence shown here is derived from an EMBL/GenBank/DDBJ whole genome shotgun (WGS) entry which is preliminary data.</text>
</comment>
<evidence type="ECO:0000313" key="11">
    <source>
        <dbReference type="Proteomes" id="UP000274601"/>
    </source>
</evidence>
<dbReference type="AlphaFoldDB" id="A0A495QJ88"/>
<sequence length="1099" mass="115090">MVLSRMAGDRSLVLAACATALFATTVLAALVGYTGSVTRDGLRRTLADATFETAGTTVGTHVPARRLDQVRAQVERTLQRIHGDVPLSVSMSARSDTYTLPGQEKSDHPELTAFATHTGIERHARLIGGRWAREGGREIEAVLSGAAARAIDVRVNDLLTLRGRVDRDAVVKVRVVGLFDVSDPDDYFWQDDRLLTAGVEKLDYTTYGPFVVPPGVFAQRFNGSGLDARFTVLPDLSRLDVDDLEPLRARLAGADDAFAATGEGTQFVIVTRLSELARQLNDAVLVARSTMLIPIIQLVLLAGCAWLLVARLMGDRRRGEVALLRTRGIGKRQLAVLGLTEGLLIVLPAAVFGPLLAGPLLRLAGYAPAVRGAGLRLDAGPLVPLWGVSVVVAVACAVTLTTPALRSADRTFVEVQSGIGRPPRGLLGSGVDLALLLVAGLAVWQLGRYGAAGVNAAAGVDPVIVSAPALALLAGSVLTLRLLPPVCGVAERAATRLGPGLIAVLGTRQVGRRRLRYAGPVLLLAMAMAVGVLSVTTMATWRRSQVDQADFQSGADLRLVGKDPTANPVPLGMGGRFAALPGVTSTTAVLRMDAEVGDASVSVLGVDVRALGPVLRVRPDLRRGMRLDELAKARPAIPALTVEGRPGRLSLDLRLRRVGPVPGGLRDQAPPAGTPFRFAVTVVDAHGLAQQVPLPVVPADGRTRTLTLDAAALAGPGGALAYPLSVRGLHYFYDLNPVAGPLELDLLRVHGATPPAGGRWDAFGWTAGDTSPKAVPTAADLPRGLLRLSLPATPHERDRFWTSHEYIPVLGQEAHAMLATSAAPSHDPASPDRRPSVPGVITRAMAERAQVGVGSTVTVSATGGDQRIDVVGVVPALPSVPVDEPGALIDLPTVTERRLAVSGADPADLTPGEWWASVRGGRTGAAVRVLAAHPGRGRVEADRAALRTRLRDAPLGAGLQSALVLGFGTGLVFAVIAFVVNAAVTAGERAREFAVLRILGVRSRQVAGMLAIEQAYLVALGLLGGTVLGLVVARLAVPHIVVGVRAARPYPPAEAVVQWPVLLAMIVGVTVVLGLVLLPLFAALRRRDVGAGSRVGEDR</sequence>
<evidence type="ECO:0000256" key="7">
    <source>
        <dbReference type="SAM" id="Phobius"/>
    </source>
</evidence>
<dbReference type="PANTHER" id="PTHR30572">
    <property type="entry name" value="MEMBRANE COMPONENT OF TRANSPORTER-RELATED"/>
    <property type="match status" value="1"/>
</dbReference>
<comment type="similarity">
    <text evidence="6">Belongs to the ABC-4 integral membrane protein family.</text>
</comment>
<gene>
    <name evidence="10" type="ORF">BZB76_5022</name>
</gene>
<feature type="transmembrane region" description="Helical" evidence="7">
    <location>
        <begin position="385"/>
        <end position="405"/>
    </location>
</feature>
<keyword evidence="5 7" id="KW-0472">Membrane</keyword>
<feature type="signal peptide" evidence="8">
    <location>
        <begin position="1"/>
        <end position="28"/>
    </location>
</feature>
<proteinExistence type="inferred from homology"/>
<dbReference type="EMBL" id="RBWU01000005">
    <property type="protein sequence ID" value="RKS72201.1"/>
    <property type="molecule type" value="Genomic_DNA"/>
</dbReference>
<feature type="chain" id="PRO_5019847702" evidence="8">
    <location>
        <begin position="29"/>
        <end position="1099"/>
    </location>
</feature>
<feature type="transmembrane region" description="Helical" evidence="7">
    <location>
        <begin position="464"/>
        <end position="483"/>
    </location>
</feature>
<dbReference type="GO" id="GO:0022857">
    <property type="term" value="F:transmembrane transporter activity"/>
    <property type="evidence" value="ECO:0007669"/>
    <property type="project" value="TreeGrafter"/>
</dbReference>
<keyword evidence="4 7" id="KW-1133">Transmembrane helix</keyword>